<feature type="binding site" evidence="15">
    <location>
        <position position="214"/>
    </location>
    <ligand>
        <name>Ca(2+)</name>
        <dbReference type="ChEBI" id="CHEBI:29108"/>
        <label>2</label>
    </ligand>
</feature>
<dbReference type="PANTHER" id="PTHR31356:SF66">
    <property type="entry name" value="CATALASE-PEROXIDASE"/>
    <property type="match status" value="1"/>
</dbReference>
<dbReference type="InterPro" id="IPR001621">
    <property type="entry name" value="Ligninase"/>
</dbReference>
<dbReference type="AlphaFoldDB" id="A0AAD7BSD3"/>
<dbReference type="InterPro" id="IPR019793">
    <property type="entry name" value="Peroxidases_heam-ligand_BS"/>
</dbReference>
<evidence type="ECO:0000256" key="3">
    <source>
        <dbReference type="ARBA" id="ARBA00022525"/>
    </source>
</evidence>
<dbReference type="PRINTS" id="PR00458">
    <property type="entry name" value="PEROXIDASE"/>
</dbReference>
<comment type="cofactor">
    <cofactor evidence="15 18">
        <name>Ca(2+)</name>
        <dbReference type="ChEBI" id="CHEBI:29108"/>
    </cofactor>
    <text evidence="15 18">Binds 2 calcium ions per subunit.</text>
</comment>
<evidence type="ECO:0000256" key="8">
    <source>
        <dbReference type="ARBA" id="ARBA00022837"/>
    </source>
</evidence>
<evidence type="ECO:0000256" key="12">
    <source>
        <dbReference type="ARBA" id="ARBA00023180"/>
    </source>
</evidence>
<evidence type="ECO:0000256" key="6">
    <source>
        <dbReference type="ARBA" id="ARBA00022723"/>
    </source>
</evidence>
<reference evidence="20" key="1">
    <citation type="submission" date="2023-03" db="EMBL/GenBank/DDBJ databases">
        <title>Massive genome expansion in bonnet fungi (Mycena s.s.) driven by repeated elements and novel gene families across ecological guilds.</title>
        <authorList>
            <consortium name="Lawrence Berkeley National Laboratory"/>
            <person name="Harder C.B."/>
            <person name="Miyauchi S."/>
            <person name="Viragh M."/>
            <person name="Kuo A."/>
            <person name="Thoen E."/>
            <person name="Andreopoulos B."/>
            <person name="Lu D."/>
            <person name="Skrede I."/>
            <person name="Drula E."/>
            <person name="Henrissat B."/>
            <person name="Morin E."/>
            <person name="Kohler A."/>
            <person name="Barry K."/>
            <person name="LaButti K."/>
            <person name="Morin E."/>
            <person name="Salamov A."/>
            <person name="Lipzen A."/>
            <person name="Mereny Z."/>
            <person name="Hegedus B."/>
            <person name="Baldrian P."/>
            <person name="Stursova M."/>
            <person name="Weitz H."/>
            <person name="Taylor A."/>
            <person name="Grigoriev I.V."/>
            <person name="Nagy L.G."/>
            <person name="Martin F."/>
            <person name="Kauserud H."/>
        </authorList>
    </citation>
    <scope>NUCLEOTIDE SEQUENCE</scope>
    <source>
        <strain evidence="20">9284</strain>
    </source>
</reference>
<feature type="site" description="Transition state stabilizer" evidence="16">
    <location>
        <position position="66"/>
    </location>
</feature>
<keyword evidence="3" id="KW-0964">Secreted</keyword>
<dbReference type="PROSITE" id="PS50873">
    <property type="entry name" value="PEROXIDASE_4"/>
    <property type="match status" value="1"/>
</dbReference>
<dbReference type="Pfam" id="PF00141">
    <property type="entry name" value="peroxidase"/>
    <property type="match status" value="1"/>
</dbReference>
<dbReference type="CDD" id="cd00692">
    <property type="entry name" value="ligninase"/>
    <property type="match status" value="1"/>
</dbReference>
<evidence type="ECO:0000256" key="11">
    <source>
        <dbReference type="ARBA" id="ARBA00023157"/>
    </source>
</evidence>
<evidence type="ECO:0000256" key="2">
    <source>
        <dbReference type="ARBA" id="ARBA00006089"/>
    </source>
</evidence>
<dbReference type="GO" id="GO:0034599">
    <property type="term" value="P:cellular response to oxidative stress"/>
    <property type="evidence" value="ECO:0007669"/>
    <property type="project" value="InterPro"/>
</dbReference>
<keyword evidence="11 17" id="KW-1015">Disulfide bond</keyword>
<dbReference type="EC" id="1.11.1.-" evidence="18"/>
<feature type="disulfide bond" evidence="17">
    <location>
        <begin position="57"/>
        <end position="139"/>
    </location>
</feature>
<feature type="binding site" evidence="15">
    <location>
        <position position="219"/>
    </location>
    <ligand>
        <name>Ca(2+)</name>
        <dbReference type="ChEBI" id="CHEBI:29108"/>
        <label>2</label>
    </ligand>
</feature>
<dbReference type="InterPro" id="IPR010255">
    <property type="entry name" value="Haem_peroxidase_sf"/>
</dbReference>
<dbReference type="InterPro" id="IPR002016">
    <property type="entry name" value="Haem_peroxidase"/>
</dbReference>
<protein>
    <recommendedName>
        <fullName evidence="18">Peroxidase</fullName>
        <ecNumber evidence="18">1.11.1.-</ecNumber>
    </recommendedName>
</protein>
<accession>A0AAD7BSD3</accession>
<gene>
    <name evidence="20" type="ORF">FB45DRAFT_979530</name>
</gene>
<organism evidence="20 21">
    <name type="scientific">Roridomyces roridus</name>
    <dbReference type="NCBI Taxonomy" id="1738132"/>
    <lineage>
        <taxon>Eukaryota</taxon>
        <taxon>Fungi</taxon>
        <taxon>Dikarya</taxon>
        <taxon>Basidiomycota</taxon>
        <taxon>Agaricomycotina</taxon>
        <taxon>Agaricomycetes</taxon>
        <taxon>Agaricomycetidae</taxon>
        <taxon>Agaricales</taxon>
        <taxon>Marasmiineae</taxon>
        <taxon>Mycenaceae</taxon>
        <taxon>Roridomyces</taxon>
    </lineage>
</organism>
<dbReference type="GO" id="GO:0046872">
    <property type="term" value="F:metal ion binding"/>
    <property type="evidence" value="ECO:0007669"/>
    <property type="project" value="UniProtKB-UniRule"/>
</dbReference>
<comment type="caution">
    <text evidence="20">The sequence shown here is derived from an EMBL/GenBank/DDBJ whole genome shotgun (WGS) entry which is preliminary data.</text>
</comment>
<feature type="binding site" evidence="15">
    <location>
        <position position="212"/>
    </location>
    <ligand>
        <name>Ca(2+)</name>
        <dbReference type="ChEBI" id="CHEBI:29108"/>
        <label>2</label>
    </ligand>
</feature>
<evidence type="ECO:0000256" key="18">
    <source>
        <dbReference type="RuleBase" id="RU363051"/>
    </source>
</evidence>
<feature type="binding site" evidence="15">
    <location>
        <position position="89"/>
    </location>
    <ligand>
        <name>Ca(2+)</name>
        <dbReference type="ChEBI" id="CHEBI:29108"/>
        <label>1</label>
    </ligand>
</feature>
<feature type="active site" description="Proton acceptor" evidence="14">
    <location>
        <position position="70"/>
    </location>
</feature>
<keyword evidence="21" id="KW-1185">Reference proteome</keyword>
<evidence type="ECO:0000256" key="15">
    <source>
        <dbReference type="PIRSR" id="PIRSR601621-2"/>
    </source>
</evidence>
<keyword evidence="12" id="KW-0325">Glycoprotein</keyword>
<evidence type="ECO:0000313" key="20">
    <source>
        <dbReference type="EMBL" id="KAJ7628953.1"/>
    </source>
</evidence>
<feature type="signal peptide" evidence="18">
    <location>
        <begin position="1"/>
        <end position="17"/>
    </location>
</feature>
<dbReference type="Gene3D" id="1.10.420.10">
    <property type="entry name" value="Peroxidase, domain 2"/>
    <property type="match status" value="1"/>
</dbReference>
<evidence type="ECO:0000256" key="17">
    <source>
        <dbReference type="PIRSR" id="PIRSR601621-4"/>
    </source>
</evidence>
<dbReference type="EMBL" id="JARKIF010000010">
    <property type="protein sequence ID" value="KAJ7628953.1"/>
    <property type="molecule type" value="Genomic_DNA"/>
</dbReference>
<keyword evidence="5 15" id="KW-0349">Heme</keyword>
<evidence type="ECO:0000259" key="19">
    <source>
        <dbReference type="PROSITE" id="PS50873"/>
    </source>
</evidence>
<feature type="binding site" evidence="15">
    <location>
        <position position="71"/>
    </location>
    <ligand>
        <name>Ca(2+)</name>
        <dbReference type="ChEBI" id="CHEBI:29108"/>
        <label>1</label>
    </ligand>
</feature>
<comment type="subcellular location">
    <subcellularLocation>
        <location evidence="1">Secreted</location>
    </subcellularLocation>
</comment>
<evidence type="ECO:0000256" key="9">
    <source>
        <dbReference type="ARBA" id="ARBA00023002"/>
    </source>
</evidence>
<keyword evidence="6 15" id="KW-0479">Metal-binding</keyword>
<dbReference type="InterPro" id="IPR019794">
    <property type="entry name" value="Peroxidases_AS"/>
</dbReference>
<evidence type="ECO:0000256" key="7">
    <source>
        <dbReference type="ARBA" id="ARBA00022729"/>
    </source>
</evidence>
<evidence type="ECO:0000256" key="16">
    <source>
        <dbReference type="PIRSR" id="PIRSR601621-3"/>
    </source>
</evidence>
<dbReference type="SUPFAM" id="SSF48113">
    <property type="entry name" value="Heme-dependent peroxidases"/>
    <property type="match status" value="1"/>
</dbReference>
<keyword evidence="4 18" id="KW-0575">Peroxidase</keyword>
<evidence type="ECO:0000256" key="14">
    <source>
        <dbReference type="PIRSR" id="PIRSR601621-1"/>
    </source>
</evidence>
<dbReference type="Gene3D" id="1.10.520.10">
    <property type="match status" value="1"/>
</dbReference>
<feature type="chain" id="PRO_5041768147" description="Peroxidase" evidence="18">
    <location>
        <begin position="18"/>
        <end position="381"/>
    </location>
</feature>
<keyword evidence="13" id="KW-0376">Hydrogen peroxide</keyword>
<dbReference type="InterPro" id="IPR044831">
    <property type="entry name" value="Ccp1-like"/>
</dbReference>
<keyword evidence="7 18" id="KW-0732">Signal</keyword>
<dbReference type="GO" id="GO:0000302">
    <property type="term" value="P:response to reactive oxygen species"/>
    <property type="evidence" value="ECO:0007669"/>
    <property type="project" value="TreeGrafter"/>
</dbReference>
<keyword evidence="10 15" id="KW-0408">Iron</keyword>
<dbReference type="PRINTS" id="PR00462">
    <property type="entry name" value="LIGNINASE"/>
</dbReference>
<dbReference type="PANTHER" id="PTHR31356">
    <property type="entry name" value="THYLAKOID LUMENAL 29 KDA PROTEIN, CHLOROPLASTIC-RELATED"/>
    <property type="match status" value="1"/>
</dbReference>
<dbReference type="PROSITE" id="PS00436">
    <property type="entry name" value="PEROXIDASE_2"/>
    <property type="match status" value="1"/>
</dbReference>
<comment type="similarity">
    <text evidence="2 18">Belongs to the peroxidase family. Ligninase subfamily.</text>
</comment>
<dbReference type="Pfam" id="PF11895">
    <property type="entry name" value="Peroxidase_ext"/>
    <property type="match status" value="1"/>
</dbReference>
<feature type="disulfide bond" evidence="17">
    <location>
        <begin position="37"/>
        <end position="301"/>
    </location>
</feature>
<evidence type="ECO:0000256" key="5">
    <source>
        <dbReference type="ARBA" id="ARBA00022617"/>
    </source>
</evidence>
<dbReference type="GO" id="GO:0020037">
    <property type="term" value="F:heme binding"/>
    <property type="evidence" value="ECO:0007669"/>
    <property type="project" value="UniProtKB-UniRule"/>
</dbReference>
<evidence type="ECO:0000256" key="4">
    <source>
        <dbReference type="ARBA" id="ARBA00022559"/>
    </source>
</evidence>
<dbReference type="Proteomes" id="UP001221142">
    <property type="component" value="Unassembled WGS sequence"/>
</dbReference>
<feature type="binding site" evidence="15">
    <location>
        <position position="85"/>
    </location>
    <ligand>
        <name>Ca(2+)</name>
        <dbReference type="ChEBI" id="CHEBI:29108"/>
        <label>1</label>
    </ligand>
</feature>
<sequence length="381" mass="39509">MLSTGFLLLAATASVYGAAVEPRATCATGQTVKNAACCALFPVLQDIQNDMFAGDTCGDAAHAALRVAFHDAIGFSKTQSSFGTGADGSIFLFAEQELTYGANLGIADAFNLEVPFIKKHNISVADFIQFAATISLTKCPGVLQPPFMMGRVDAKAAAPDGTVPEPFQTVDTILARMADAGLTAADTVALLASHSIAGADDVDPDLSGLPFDSTPSVFDTQFFVETQLRGTGFPGSSGNQGEVASGIAGEIRLQSDHLLARDTATACLWQANVNNQAHMAQTFQAAFAKMQNLGQKNLVDCSDVIPAPPSLPASAATAFFPAGLSHADIEQACATTAFPNLSTAPGAAVSLPQIVQAPLTQGDCDDDGEGKFSNFFLRFAN</sequence>
<dbReference type="GO" id="GO:0005576">
    <property type="term" value="C:extracellular region"/>
    <property type="evidence" value="ECO:0007669"/>
    <property type="project" value="UniProtKB-SubCell"/>
</dbReference>
<feature type="domain" description="Plant heme peroxidase family profile" evidence="19">
    <location>
        <begin position="61"/>
        <end position="337"/>
    </location>
</feature>
<feature type="binding site" evidence="15">
    <location>
        <position position="195"/>
    </location>
    <ligand>
        <name>Ca(2+)</name>
        <dbReference type="ChEBI" id="CHEBI:29108"/>
        <label>2</label>
    </ligand>
</feature>
<proteinExistence type="inferred from homology"/>
<keyword evidence="8 15" id="KW-0106">Calcium</keyword>
<evidence type="ECO:0000313" key="21">
    <source>
        <dbReference type="Proteomes" id="UP001221142"/>
    </source>
</evidence>
<evidence type="ECO:0000256" key="13">
    <source>
        <dbReference type="ARBA" id="ARBA00023324"/>
    </source>
</evidence>
<dbReference type="InterPro" id="IPR024589">
    <property type="entry name" value="Ligninase_C"/>
</dbReference>
<dbReference type="GO" id="GO:0004601">
    <property type="term" value="F:peroxidase activity"/>
    <property type="evidence" value="ECO:0007669"/>
    <property type="project" value="UniProtKB-KW"/>
</dbReference>
<keyword evidence="9 18" id="KW-0560">Oxidoreductase</keyword>
<evidence type="ECO:0000256" key="10">
    <source>
        <dbReference type="ARBA" id="ARBA00023004"/>
    </source>
</evidence>
<evidence type="ECO:0000256" key="1">
    <source>
        <dbReference type="ARBA" id="ARBA00004613"/>
    </source>
</evidence>
<dbReference type="GO" id="GO:0042744">
    <property type="term" value="P:hydrogen peroxide catabolic process"/>
    <property type="evidence" value="ECO:0007669"/>
    <property type="project" value="UniProtKB-KW"/>
</dbReference>
<name>A0AAD7BSD3_9AGAR</name>
<feature type="binding site" evidence="15">
    <location>
        <position position="87"/>
    </location>
    <ligand>
        <name>Ca(2+)</name>
        <dbReference type="ChEBI" id="CHEBI:29108"/>
        <label>1</label>
    </ligand>
</feature>
<dbReference type="PROSITE" id="PS00435">
    <property type="entry name" value="PEROXIDASE_1"/>
    <property type="match status" value="1"/>
</dbReference>
<feature type="disulfide bond" evidence="17">
    <location>
        <begin position="267"/>
        <end position="333"/>
    </location>
</feature>
<comment type="cofactor">
    <cofactor evidence="15">
        <name>heme b</name>
        <dbReference type="ChEBI" id="CHEBI:60344"/>
    </cofactor>
    <text evidence="15">Binds 1 heme b (iron(II)-protoporphyrin IX) group per subunit.</text>
</comment>
<feature type="disulfide bond" evidence="17">
    <location>
        <begin position="26"/>
        <end position="38"/>
    </location>
</feature>
<feature type="binding site" description="axial binding residue" evidence="15">
    <location>
        <position position="194"/>
    </location>
    <ligand>
        <name>heme b</name>
        <dbReference type="ChEBI" id="CHEBI:60344"/>
    </ligand>
    <ligandPart>
        <name>Fe</name>
        <dbReference type="ChEBI" id="CHEBI:18248"/>
    </ligandPart>
</feature>